<gene>
    <name evidence="1" type="ORF">ACOLOM_LOCUS13491</name>
</gene>
<dbReference type="EMBL" id="CAJVPT010062321">
    <property type="protein sequence ID" value="CAG8766745.1"/>
    <property type="molecule type" value="Genomic_DNA"/>
</dbReference>
<dbReference type="Proteomes" id="UP000789525">
    <property type="component" value="Unassembled WGS sequence"/>
</dbReference>
<proteinExistence type="predicted"/>
<reference evidence="1" key="1">
    <citation type="submission" date="2021-06" db="EMBL/GenBank/DDBJ databases">
        <authorList>
            <person name="Kallberg Y."/>
            <person name="Tangrot J."/>
            <person name="Rosling A."/>
        </authorList>
    </citation>
    <scope>NUCLEOTIDE SEQUENCE</scope>
    <source>
        <strain evidence="1">CL356</strain>
    </source>
</reference>
<comment type="caution">
    <text evidence="1">The sequence shown here is derived from an EMBL/GenBank/DDBJ whole genome shotgun (WGS) entry which is preliminary data.</text>
</comment>
<evidence type="ECO:0000313" key="1">
    <source>
        <dbReference type="EMBL" id="CAG8766745.1"/>
    </source>
</evidence>
<accession>A0ACA9QW28</accession>
<protein>
    <submittedName>
        <fullName evidence="1">14368_t:CDS:1</fullName>
    </submittedName>
</protein>
<organism evidence="1 2">
    <name type="scientific">Acaulospora colombiana</name>
    <dbReference type="NCBI Taxonomy" id="27376"/>
    <lineage>
        <taxon>Eukaryota</taxon>
        <taxon>Fungi</taxon>
        <taxon>Fungi incertae sedis</taxon>
        <taxon>Mucoromycota</taxon>
        <taxon>Glomeromycotina</taxon>
        <taxon>Glomeromycetes</taxon>
        <taxon>Diversisporales</taxon>
        <taxon>Acaulosporaceae</taxon>
        <taxon>Acaulospora</taxon>
    </lineage>
</organism>
<name>A0ACA9QW28_9GLOM</name>
<sequence>KSPVAPDVDLNFLAKSTEGFSGADLTEICQRAAKLAIRASIDSDIRKLREKKAREDAGETGMEEDEEEDPVPQITTEHFEEAMKFARRSVSEQDIRRYDMFAQRVKVVEGLPLTKEMPLSRRPRRMIFTHSCLHELCIRSIKLSHNNVSGVDTFKLERVFDPDVTAFRLVKGR</sequence>
<feature type="non-terminal residue" evidence="1">
    <location>
        <position position="1"/>
    </location>
</feature>
<feature type="non-terminal residue" evidence="1">
    <location>
        <position position="173"/>
    </location>
</feature>
<keyword evidence="2" id="KW-1185">Reference proteome</keyword>
<evidence type="ECO:0000313" key="2">
    <source>
        <dbReference type="Proteomes" id="UP000789525"/>
    </source>
</evidence>